<dbReference type="InterPro" id="IPR013324">
    <property type="entry name" value="RNA_pol_sigma_r3/r4-like"/>
</dbReference>
<proteinExistence type="inferred from homology"/>
<reference evidence="6 7" key="1">
    <citation type="journal article" date="1992" name="Int. J. Syst. Bacteriol.">
        <title>Sphingobacterium antarcticus sp. nov. a Psychrotrophic Bacterium from the Soils of Schirmacher Oasis, Antarctica.</title>
        <authorList>
            <person name="Shivaji S."/>
            <person name="Ray M.K."/>
            <person name="Rao N.S."/>
            <person name="Saiserr L."/>
            <person name="Jagannadham M.V."/>
            <person name="Kumar G.S."/>
            <person name="Reddy G."/>
            <person name="Bhargava P.M."/>
        </authorList>
    </citation>
    <scope>NUCLEOTIDE SEQUENCE [LARGE SCALE GENOMIC DNA]</scope>
    <source>
        <strain evidence="6 7">4BY</strain>
    </source>
</reference>
<evidence type="ECO:0000256" key="1">
    <source>
        <dbReference type="ARBA" id="ARBA00010641"/>
    </source>
</evidence>
<evidence type="ECO:0000256" key="3">
    <source>
        <dbReference type="ARBA" id="ARBA00023082"/>
    </source>
</evidence>
<dbReference type="EMBL" id="JNFF01000116">
    <property type="protein sequence ID" value="KEQ28494.1"/>
    <property type="molecule type" value="Genomic_DNA"/>
</dbReference>
<dbReference type="AlphaFoldDB" id="A0A081PCS1"/>
<dbReference type="GO" id="GO:0016987">
    <property type="term" value="F:sigma factor activity"/>
    <property type="evidence" value="ECO:0007669"/>
    <property type="project" value="UniProtKB-KW"/>
</dbReference>
<keyword evidence="3" id="KW-0731">Sigma factor</keyword>
<evidence type="ECO:0000256" key="4">
    <source>
        <dbReference type="ARBA" id="ARBA00023163"/>
    </source>
</evidence>
<keyword evidence="2" id="KW-0805">Transcription regulation</keyword>
<dbReference type="RefSeq" id="WP_201771421.1">
    <property type="nucleotide sequence ID" value="NZ_JNFF01000116.1"/>
</dbReference>
<protein>
    <submittedName>
        <fullName evidence="6">RNA polymerase sigma factor</fullName>
    </submittedName>
</protein>
<evidence type="ECO:0000313" key="6">
    <source>
        <dbReference type="EMBL" id="KEQ28494.1"/>
    </source>
</evidence>
<sequence length="181" mass="21268">MAHRTPIPFKAQSIRIDRVTFEVVYQLYWEKVYTILYNQLRETEPAREIVQDIFKSLWERRETLIMENAEHYLIRAAKLKAFEYIRNKVSREKHINIKMSSCDNSTNCTEEHILFNSLKGKVNDIVDTLPCQCKRVYKMSMEEGMANKEIAQALLITERAVAYHIAKATSTLRLELAEYSS</sequence>
<dbReference type="Pfam" id="PF08281">
    <property type="entry name" value="Sigma70_r4_2"/>
    <property type="match status" value="1"/>
</dbReference>
<comment type="similarity">
    <text evidence="1">Belongs to the sigma-70 factor family. ECF subfamily.</text>
</comment>
<gene>
    <name evidence="6" type="ORF">N180_02340</name>
</gene>
<dbReference type="eggNOG" id="COG1595">
    <property type="taxonomic scope" value="Bacteria"/>
</dbReference>
<dbReference type="InterPro" id="IPR013325">
    <property type="entry name" value="RNA_pol_sigma_r2"/>
</dbReference>
<keyword evidence="4" id="KW-0804">Transcription</keyword>
<dbReference type="Gene3D" id="1.10.10.10">
    <property type="entry name" value="Winged helix-like DNA-binding domain superfamily/Winged helix DNA-binding domain"/>
    <property type="match status" value="1"/>
</dbReference>
<feature type="domain" description="RNA polymerase sigma factor 70 region 4 type 2" evidence="5">
    <location>
        <begin position="123"/>
        <end position="168"/>
    </location>
</feature>
<dbReference type="SUPFAM" id="SSF88659">
    <property type="entry name" value="Sigma3 and sigma4 domains of RNA polymerase sigma factors"/>
    <property type="match status" value="1"/>
</dbReference>
<dbReference type="GO" id="GO:0006352">
    <property type="term" value="P:DNA-templated transcription initiation"/>
    <property type="evidence" value="ECO:0007669"/>
    <property type="project" value="InterPro"/>
</dbReference>
<dbReference type="InterPro" id="IPR014284">
    <property type="entry name" value="RNA_pol_sigma-70_dom"/>
</dbReference>
<accession>A0A081PCS1</accession>
<dbReference type="Proteomes" id="UP000028007">
    <property type="component" value="Unassembled WGS sequence"/>
</dbReference>
<dbReference type="InterPro" id="IPR036388">
    <property type="entry name" value="WH-like_DNA-bd_sf"/>
</dbReference>
<dbReference type="Gene3D" id="1.10.1740.10">
    <property type="match status" value="1"/>
</dbReference>
<name>A0A081PCS1_9SPHI</name>
<dbReference type="PANTHER" id="PTHR43133">
    <property type="entry name" value="RNA POLYMERASE ECF-TYPE SIGMA FACTO"/>
    <property type="match status" value="1"/>
</dbReference>
<evidence type="ECO:0000313" key="7">
    <source>
        <dbReference type="Proteomes" id="UP000028007"/>
    </source>
</evidence>
<dbReference type="InterPro" id="IPR013249">
    <property type="entry name" value="RNA_pol_sigma70_r4_t2"/>
</dbReference>
<evidence type="ECO:0000259" key="5">
    <source>
        <dbReference type="Pfam" id="PF08281"/>
    </source>
</evidence>
<dbReference type="GO" id="GO:0003677">
    <property type="term" value="F:DNA binding"/>
    <property type="evidence" value="ECO:0007669"/>
    <property type="project" value="InterPro"/>
</dbReference>
<evidence type="ECO:0000256" key="2">
    <source>
        <dbReference type="ARBA" id="ARBA00023015"/>
    </source>
</evidence>
<dbReference type="NCBIfam" id="TIGR02937">
    <property type="entry name" value="sigma70-ECF"/>
    <property type="match status" value="1"/>
</dbReference>
<organism evidence="6 7">
    <name type="scientific">Pedobacter antarcticus 4BY</name>
    <dbReference type="NCBI Taxonomy" id="1358423"/>
    <lineage>
        <taxon>Bacteria</taxon>
        <taxon>Pseudomonadati</taxon>
        <taxon>Bacteroidota</taxon>
        <taxon>Sphingobacteriia</taxon>
        <taxon>Sphingobacteriales</taxon>
        <taxon>Sphingobacteriaceae</taxon>
        <taxon>Pedobacter</taxon>
    </lineage>
</organism>
<dbReference type="SUPFAM" id="SSF88946">
    <property type="entry name" value="Sigma2 domain of RNA polymerase sigma factors"/>
    <property type="match status" value="1"/>
</dbReference>
<comment type="caution">
    <text evidence="6">The sequence shown here is derived from an EMBL/GenBank/DDBJ whole genome shotgun (WGS) entry which is preliminary data.</text>
</comment>
<dbReference type="InterPro" id="IPR039425">
    <property type="entry name" value="RNA_pol_sigma-70-like"/>
</dbReference>
<dbReference type="PANTHER" id="PTHR43133:SF46">
    <property type="entry name" value="RNA POLYMERASE SIGMA-70 FACTOR ECF SUBFAMILY"/>
    <property type="match status" value="1"/>
</dbReference>
<keyword evidence="7" id="KW-1185">Reference proteome</keyword>